<gene>
    <name evidence="1" type="ORF">METZ01_LOCUS135046</name>
</gene>
<name>A0A381YZY8_9ZZZZ</name>
<accession>A0A381YZY8</accession>
<protein>
    <submittedName>
        <fullName evidence="1">Uncharacterized protein</fullName>
    </submittedName>
</protein>
<dbReference type="EMBL" id="UINC01019416">
    <property type="protein sequence ID" value="SVA82192.1"/>
    <property type="molecule type" value="Genomic_DNA"/>
</dbReference>
<sequence length="104" mass="11359">MTINTTTIITDTNGTIHATAEALYDTFNSALSEHVAAANTKIVEAVTENKCSVSSTLNADGTTIQVDREWSDDDAFIDFRSYLDWSAIEPAMLNAGFIMQYTEA</sequence>
<reference evidence="1" key="1">
    <citation type="submission" date="2018-05" db="EMBL/GenBank/DDBJ databases">
        <authorList>
            <person name="Lanie J.A."/>
            <person name="Ng W.-L."/>
            <person name="Kazmierczak K.M."/>
            <person name="Andrzejewski T.M."/>
            <person name="Davidsen T.M."/>
            <person name="Wayne K.J."/>
            <person name="Tettelin H."/>
            <person name="Glass J.I."/>
            <person name="Rusch D."/>
            <person name="Podicherti R."/>
            <person name="Tsui H.-C.T."/>
            <person name="Winkler M.E."/>
        </authorList>
    </citation>
    <scope>NUCLEOTIDE SEQUENCE</scope>
</reference>
<organism evidence="1">
    <name type="scientific">marine metagenome</name>
    <dbReference type="NCBI Taxonomy" id="408172"/>
    <lineage>
        <taxon>unclassified sequences</taxon>
        <taxon>metagenomes</taxon>
        <taxon>ecological metagenomes</taxon>
    </lineage>
</organism>
<dbReference type="AlphaFoldDB" id="A0A381YZY8"/>
<evidence type="ECO:0000313" key="1">
    <source>
        <dbReference type="EMBL" id="SVA82192.1"/>
    </source>
</evidence>
<proteinExistence type="predicted"/>